<gene>
    <name evidence="1" type="ORF">JFY71_07865</name>
</gene>
<organism evidence="1 2">
    <name type="scientific">Miniphocaeibacter halophilus</name>
    <dbReference type="NCBI Taxonomy" id="2931922"/>
    <lineage>
        <taxon>Bacteria</taxon>
        <taxon>Bacillati</taxon>
        <taxon>Bacillota</taxon>
        <taxon>Tissierellia</taxon>
        <taxon>Tissierellales</taxon>
        <taxon>Peptoniphilaceae</taxon>
        <taxon>Miniphocaeibacter</taxon>
    </lineage>
</organism>
<accession>A0AC61MZ89</accession>
<sequence length="458" mass="50140">MMSKIALDYIDNKSNELKDLAMDIWKNPEVAFKEVKACNWISEYLEKEGFNVEVGKFGVPTSIRATWGEGKPVIGLLGEYDALPGMSQKVSTVKESIKDGDPGHACQHNLLAVAHLGAAIALKKEMEEKNLKGTIVFYGCPGEETLTGKGFMARGGAFKDLDVAFAWHPGTSNIVLRGVMTASNSFKFHFKGITAHAGADPQNGRSALDAVELTNVGANYLREHVTDDVRIHYVITDGGQAPNIVPDKASVWYYVRALNRETVEDTYNRLIKVANGAAMMTETNVELEYLGGCYETLNNKVLGDLLLESMNEIPAQEWSKEDIDFAKILEENKTNKEGAFETGNTENVYLFSGKPIDGKSNSFNSTDVGDVQHIIPGTMFMTATSNIGAAGHSWHNTTCAATEIGFKGMLYAAKIMADSSLKIINDPSIVDKAKEEFEKSMSGKEYNCPITDDVIFPN</sequence>
<name>A0AC61MZ89_9FIRM</name>
<proteinExistence type="predicted"/>
<dbReference type="Proteomes" id="UP000595814">
    <property type="component" value="Chromosome"/>
</dbReference>
<reference evidence="1 2" key="1">
    <citation type="journal article" date="2022" name="Int. J. Syst. Evol. Microbiol.">
        <title>Miniphocaeibacter halophilus sp. nov., an ammonium-tolerant acetate-producing bacterium isolated from a biogas system.</title>
        <authorList>
            <person name="Schnurer A."/>
            <person name="Singh A."/>
            <person name="Bi S."/>
            <person name="Qiao W."/>
            <person name="Westerholm M."/>
        </authorList>
    </citation>
    <scope>NUCLEOTIDE SEQUENCE [LARGE SCALE GENOMIC DNA]</scope>
    <source>
        <strain evidence="1 2">AMB_01</strain>
    </source>
</reference>
<dbReference type="EMBL" id="CP066744">
    <property type="protein sequence ID" value="QQK09104.1"/>
    <property type="molecule type" value="Genomic_DNA"/>
</dbReference>
<protein>
    <submittedName>
        <fullName evidence="1">Amidohydrolase</fullName>
    </submittedName>
</protein>
<keyword evidence="2" id="KW-1185">Reference proteome</keyword>
<evidence type="ECO:0000313" key="1">
    <source>
        <dbReference type="EMBL" id="QQK09104.1"/>
    </source>
</evidence>
<evidence type="ECO:0000313" key="2">
    <source>
        <dbReference type="Proteomes" id="UP000595814"/>
    </source>
</evidence>